<protein>
    <submittedName>
        <fullName evidence="1">Uncharacterized protein</fullName>
    </submittedName>
</protein>
<reference evidence="2" key="1">
    <citation type="journal article" date="2019" name="Int. J. Syst. Evol. Microbiol.">
        <title>The Global Catalogue of Microorganisms (GCM) 10K type strain sequencing project: providing services to taxonomists for standard genome sequencing and annotation.</title>
        <authorList>
            <consortium name="The Broad Institute Genomics Platform"/>
            <consortium name="The Broad Institute Genome Sequencing Center for Infectious Disease"/>
            <person name="Wu L."/>
            <person name="Ma J."/>
        </authorList>
    </citation>
    <scope>NUCLEOTIDE SEQUENCE [LARGE SCALE GENOMIC DNA]</scope>
    <source>
        <strain evidence="2">JCM 31920</strain>
    </source>
</reference>
<name>A0ABP8LK45_9BACT</name>
<accession>A0ABP8LK45</accession>
<gene>
    <name evidence="1" type="ORF">GCM10023091_00490</name>
</gene>
<comment type="caution">
    <text evidence="1">The sequence shown here is derived from an EMBL/GenBank/DDBJ whole genome shotgun (WGS) entry which is preliminary data.</text>
</comment>
<sequence>MVEAVYMVNKQPAQPGGKLGLKEEEGAFHSNPSTYKTDRLSGISYADVRDELDQFFQTYTQGQFNDKLIHILEIYASDEYYKETCPADLVCFTDKLTDLVRTAHQIFVAEGCFSDTGSLVGSQLPSEGDMHSAVVPSIDGHLAAINQVFEYRSLEEWELLVKEVTFFALSSDNPSELGCLEDTLLIYRMLCKLVDACWELFSSTN</sequence>
<dbReference type="Proteomes" id="UP001501508">
    <property type="component" value="Unassembled WGS sequence"/>
</dbReference>
<organism evidence="1 2">
    <name type="scientific">Ravibacter arvi</name>
    <dbReference type="NCBI Taxonomy" id="2051041"/>
    <lineage>
        <taxon>Bacteria</taxon>
        <taxon>Pseudomonadati</taxon>
        <taxon>Bacteroidota</taxon>
        <taxon>Cytophagia</taxon>
        <taxon>Cytophagales</taxon>
        <taxon>Spirosomataceae</taxon>
        <taxon>Ravibacter</taxon>
    </lineage>
</organism>
<evidence type="ECO:0000313" key="1">
    <source>
        <dbReference type="EMBL" id="GAA4430786.1"/>
    </source>
</evidence>
<keyword evidence="2" id="KW-1185">Reference proteome</keyword>
<proteinExistence type="predicted"/>
<evidence type="ECO:0000313" key="2">
    <source>
        <dbReference type="Proteomes" id="UP001501508"/>
    </source>
</evidence>
<dbReference type="EMBL" id="BAABEY010000001">
    <property type="protein sequence ID" value="GAA4430786.1"/>
    <property type="molecule type" value="Genomic_DNA"/>
</dbReference>